<dbReference type="PANTHER" id="PTHR13847">
    <property type="entry name" value="SARCOSINE DEHYDROGENASE-RELATED"/>
    <property type="match status" value="1"/>
</dbReference>
<dbReference type="AlphaFoldDB" id="A0A6A6UKA6"/>
<proteinExistence type="predicted"/>
<accession>A0A6A6UKA6</accession>
<dbReference type="Gene3D" id="3.50.50.60">
    <property type="entry name" value="FAD/NAD(P)-binding domain"/>
    <property type="match status" value="1"/>
</dbReference>
<dbReference type="Gene3D" id="3.30.9.10">
    <property type="entry name" value="D-Amino Acid Oxidase, subunit A, domain 2"/>
    <property type="match status" value="1"/>
</dbReference>
<dbReference type="InterPro" id="IPR036188">
    <property type="entry name" value="FAD/NAD-bd_sf"/>
</dbReference>
<dbReference type="PANTHER" id="PTHR13847:SF150">
    <property type="entry name" value="OXIDOREDUCTASE TDA3-RELATED"/>
    <property type="match status" value="1"/>
</dbReference>
<dbReference type="GO" id="GO:0005770">
    <property type="term" value="C:late endosome"/>
    <property type="evidence" value="ECO:0007669"/>
    <property type="project" value="TreeGrafter"/>
</dbReference>
<dbReference type="Proteomes" id="UP000799302">
    <property type="component" value="Unassembled WGS sequence"/>
</dbReference>
<dbReference type="OrthoDB" id="498204at2759"/>
<keyword evidence="1" id="KW-0812">Transmembrane</keyword>
<dbReference type="Pfam" id="PF01266">
    <property type="entry name" value="DAO"/>
    <property type="match status" value="1"/>
</dbReference>
<reference evidence="3" key="1">
    <citation type="journal article" date="2020" name="Stud. Mycol.">
        <title>101 Dothideomycetes genomes: a test case for predicting lifestyles and emergence of pathogens.</title>
        <authorList>
            <person name="Haridas S."/>
            <person name="Albert R."/>
            <person name="Binder M."/>
            <person name="Bloem J."/>
            <person name="Labutti K."/>
            <person name="Salamov A."/>
            <person name="Andreopoulos B."/>
            <person name="Baker S."/>
            <person name="Barry K."/>
            <person name="Bills G."/>
            <person name="Bluhm B."/>
            <person name="Cannon C."/>
            <person name="Castanera R."/>
            <person name="Culley D."/>
            <person name="Daum C."/>
            <person name="Ezra D."/>
            <person name="Gonzalez J."/>
            <person name="Henrissat B."/>
            <person name="Kuo A."/>
            <person name="Liang C."/>
            <person name="Lipzen A."/>
            <person name="Lutzoni F."/>
            <person name="Magnuson J."/>
            <person name="Mondo S."/>
            <person name="Nolan M."/>
            <person name="Ohm R."/>
            <person name="Pangilinan J."/>
            <person name="Park H.-J."/>
            <person name="Ramirez L."/>
            <person name="Alfaro M."/>
            <person name="Sun H."/>
            <person name="Tritt A."/>
            <person name="Yoshinaga Y."/>
            <person name="Zwiers L.-H."/>
            <person name="Turgeon B."/>
            <person name="Goodwin S."/>
            <person name="Spatafora J."/>
            <person name="Crous P."/>
            <person name="Grigoriev I."/>
        </authorList>
    </citation>
    <scope>NUCLEOTIDE SEQUENCE</scope>
    <source>
        <strain evidence="3">CBS 115976</strain>
    </source>
</reference>
<keyword evidence="1" id="KW-1133">Transmembrane helix</keyword>
<keyword evidence="1" id="KW-0472">Membrane</keyword>
<protein>
    <submittedName>
        <fullName evidence="3">FAD dependent oxidoreductase</fullName>
    </submittedName>
</protein>
<organism evidence="3 4">
    <name type="scientific">Microthyrium microscopicum</name>
    <dbReference type="NCBI Taxonomy" id="703497"/>
    <lineage>
        <taxon>Eukaryota</taxon>
        <taxon>Fungi</taxon>
        <taxon>Dikarya</taxon>
        <taxon>Ascomycota</taxon>
        <taxon>Pezizomycotina</taxon>
        <taxon>Dothideomycetes</taxon>
        <taxon>Dothideomycetes incertae sedis</taxon>
        <taxon>Microthyriales</taxon>
        <taxon>Microthyriaceae</taxon>
        <taxon>Microthyrium</taxon>
    </lineage>
</organism>
<dbReference type="EMBL" id="MU004232">
    <property type="protein sequence ID" value="KAF2671903.1"/>
    <property type="molecule type" value="Genomic_DNA"/>
</dbReference>
<evidence type="ECO:0000313" key="4">
    <source>
        <dbReference type="Proteomes" id="UP000799302"/>
    </source>
</evidence>
<feature type="transmembrane region" description="Helical" evidence="1">
    <location>
        <begin position="12"/>
        <end position="28"/>
    </location>
</feature>
<dbReference type="SUPFAM" id="SSF51905">
    <property type="entry name" value="FAD/NAD(P)-binding domain"/>
    <property type="match status" value="1"/>
</dbReference>
<feature type="domain" description="FAD dependent oxidoreductase" evidence="2">
    <location>
        <begin position="11"/>
        <end position="374"/>
    </location>
</feature>
<evidence type="ECO:0000313" key="3">
    <source>
        <dbReference type="EMBL" id="KAF2671903.1"/>
    </source>
</evidence>
<gene>
    <name evidence="3" type="ORF">BT63DRAFT_183358</name>
</gene>
<dbReference type="GO" id="GO:0005829">
    <property type="term" value="C:cytosol"/>
    <property type="evidence" value="ECO:0007669"/>
    <property type="project" value="GOC"/>
</dbReference>
<keyword evidence="4" id="KW-1185">Reference proteome</keyword>
<evidence type="ECO:0000259" key="2">
    <source>
        <dbReference type="Pfam" id="PF01266"/>
    </source>
</evidence>
<name>A0A6A6UKA6_9PEZI</name>
<sequence>MSTQADPGSSIVIIGGGIIGVCTAYFLATHPKYDPSKHTITILEASSIASAASGNAGGLLALWAYPSCIVPLSFKLHAELAKELNGAERWGYRSVQCGEITAVTSASKISSKGNGNLGKEHSKTKKGSKATLPKDLLSWLNPSTITAYDPMSSPGHTAQVHPRLFTKAIASEAQRNGVTITIGRATALNTNSTGAIESISYDDAGSSKTLPASTVIVAAGPWSSTLLPALPSSTVRAHSIIIRTKAPVSAHALFTSISTSPRSTAATPEIYPRPDGTVYACGATDSAASLPQLASNVSIDESQISALHQQISSVSPVLADADLEAKQACYLPNMEDGGGPVVGRTKTKGVLVATGHTCWGIQNSCGTGKVVSEMVWEGEARSADVRELDPGLWGL</sequence>
<evidence type="ECO:0000256" key="1">
    <source>
        <dbReference type="SAM" id="Phobius"/>
    </source>
</evidence>
<dbReference type="GO" id="GO:0042147">
    <property type="term" value="P:retrograde transport, endosome to Golgi"/>
    <property type="evidence" value="ECO:0007669"/>
    <property type="project" value="TreeGrafter"/>
</dbReference>
<dbReference type="InterPro" id="IPR006076">
    <property type="entry name" value="FAD-dep_OxRdtase"/>
</dbReference>